<dbReference type="InterPro" id="IPR029460">
    <property type="entry name" value="DNAPol_HHH"/>
</dbReference>
<accession>A0ABU0LZU0</accession>
<dbReference type="Proteomes" id="UP001240643">
    <property type="component" value="Unassembled WGS sequence"/>
</dbReference>
<dbReference type="InterPro" id="IPR011708">
    <property type="entry name" value="DNA_pol3_alpha_NTPase_dom"/>
</dbReference>
<comment type="catalytic activity">
    <reaction evidence="6">
        <text>DNA(n) + a 2'-deoxyribonucleoside 5'-triphosphate = DNA(n+1) + diphosphate</text>
        <dbReference type="Rhea" id="RHEA:22508"/>
        <dbReference type="Rhea" id="RHEA-COMP:17339"/>
        <dbReference type="Rhea" id="RHEA-COMP:17340"/>
        <dbReference type="ChEBI" id="CHEBI:33019"/>
        <dbReference type="ChEBI" id="CHEBI:61560"/>
        <dbReference type="ChEBI" id="CHEBI:173112"/>
        <dbReference type="EC" id="2.7.7.7"/>
    </reaction>
</comment>
<dbReference type="Pfam" id="PF02811">
    <property type="entry name" value="PHP"/>
    <property type="match status" value="1"/>
</dbReference>
<keyword evidence="5" id="KW-0239">DNA-directed DNA polymerase</keyword>
<reference evidence="8" key="1">
    <citation type="submission" date="2023-07" db="EMBL/GenBank/DDBJ databases">
        <title>Genomic Encyclopedia of Type Strains, Phase IV (KMG-IV): sequencing the most valuable type-strain genomes for metagenomic binning, comparative biology and taxonomic classification.</title>
        <authorList>
            <person name="Goeker M."/>
        </authorList>
    </citation>
    <scope>NUCLEOTIDE SEQUENCE [LARGE SCALE GENOMIC DNA]</scope>
    <source>
        <strain evidence="8">DSM 21204</strain>
    </source>
</reference>
<dbReference type="InterPro" id="IPR003141">
    <property type="entry name" value="Pol/His_phosphatase_N"/>
</dbReference>
<dbReference type="PANTHER" id="PTHR32294">
    <property type="entry name" value="DNA POLYMERASE III SUBUNIT ALPHA"/>
    <property type="match status" value="1"/>
</dbReference>
<dbReference type="InterPro" id="IPR041931">
    <property type="entry name" value="DNA_pol3_alpha_thumb_dom"/>
</dbReference>
<keyword evidence="9" id="KW-1185">Reference proteome</keyword>
<dbReference type="InterPro" id="IPR040982">
    <property type="entry name" value="DNA_pol3_finger"/>
</dbReference>
<evidence type="ECO:0000256" key="5">
    <source>
        <dbReference type="ARBA" id="ARBA00022932"/>
    </source>
</evidence>
<dbReference type="SUPFAM" id="SSF89550">
    <property type="entry name" value="PHP domain-like"/>
    <property type="match status" value="1"/>
</dbReference>
<evidence type="ECO:0000256" key="1">
    <source>
        <dbReference type="ARBA" id="ARBA00012417"/>
    </source>
</evidence>
<evidence type="ECO:0000256" key="4">
    <source>
        <dbReference type="ARBA" id="ARBA00022705"/>
    </source>
</evidence>
<organism evidence="8 9">
    <name type="scientific">Mycoplasmoides fastidiosum</name>
    <dbReference type="NCBI Taxonomy" id="92758"/>
    <lineage>
        <taxon>Bacteria</taxon>
        <taxon>Bacillati</taxon>
        <taxon>Mycoplasmatota</taxon>
        <taxon>Mycoplasmoidales</taxon>
        <taxon>Mycoplasmoidaceae</taxon>
        <taxon>Mycoplasmoides</taxon>
    </lineage>
</organism>
<comment type="caution">
    <text evidence="8">The sequence shown here is derived from an EMBL/GenBank/DDBJ whole genome shotgun (WGS) entry which is preliminary data.</text>
</comment>
<keyword evidence="3 8" id="KW-0548">Nucleotidyltransferase</keyword>
<dbReference type="Pfam" id="PF17657">
    <property type="entry name" value="DNA_pol3_finger"/>
    <property type="match status" value="1"/>
</dbReference>
<dbReference type="GO" id="GO:0003887">
    <property type="term" value="F:DNA-directed DNA polymerase activity"/>
    <property type="evidence" value="ECO:0007669"/>
    <property type="project" value="UniProtKB-EC"/>
</dbReference>
<evidence type="ECO:0000313" key="8">
    <source>
        <dbReference type="EMBL" id="MDQ0514199.1"/>
    </source>
</evidence>
<dbReference type="InterPro" id="IPR004013">
    <property type="entry name" value="PHP_dom"/>
</dbReference>
<evidence type="ECO:0000313" key="9">
    <source>
        <dbReference type="Proteomes" id="UP001240643"/>
    </source>
</evidence>
<dbReference type="InterPro" id="IPR004805">
    <property type="entry name" value="DnaE2/DnaE/PolC"/>
</dbReference>
<dbReference type="EC" id="2.7.7.7" evidence="1"/>
<dbReference type="SMART" id="SM00481">
    <property type="entry name" value="POLIIIAc"/>
    <property type="match status" value="1"/>
</dbReference>
<evidence type="ECO:0000256" key="6">
    <source>
        <dbReference type="ARBA" id="ARBA00049244"/>
    </source>
</evidence>
<keyword evidence="2 8" id="KW-0808">Transferase</keyword>
<evidence type="ECO:0000259" key="7">
    <source>
        <dbReference type="SMART" id="SM00481"/>
    </source>
</evidence>
<dbReference type="InterPro" id="IPR016195">
    <property type="entry name" value="Pol/histidinol_Pase-like"/>
</dbReference>
<gene>
    <name evidence="8" type="ORF">J2Z62_000637</name>
</gene>
<dbReference type="NCBIfam" id="TIGR00594">
    <property type="entry name" value="polc"/>
    <property type="match status" value="1"/>
</dbReference>
<keyword evidence="4" id="KW-0235">DNA replication</keyword>
<dbReference type="PANTHER" id="PTHR32294:SF0">
    <property type="entry name" value="DNA POLYMERASE III SUBUNIT ALPHA"/>
    <property type="match status" value="1"/>
</dbReference>
<dbReference type="Pfam" id="PF07733">
    <property type="entry name" value="DNA_pol3_alpha"/>
    <property type="match status" value="1"/>
</dbReference>
<feature type="domain" description="Polymerase/histidinol phosphatase N-terminal" evidence="7">
    <location>
        <begin position="13"/>
        <end position="75"/>
    </location>
</feature>
<dbReference type="EMBL" id="JAUSWO010000001">
    <property type="protein sequence ID" value="MDQ0514199.1"/>
    <property type="molecule type" value="Genomic_DNA"/>
</dbReference>
<dbReference type="Pfam" id="PF14579">
    <property type="entry name" value="HHH_6"/>
    <property type="match status" value="1"/>
</dbReference>
<name>A0ABU0LZU0_9BACT</name>
<proteinExistence type="predicted"/>
<dbReference type="RefSeq" id="WP_256547110.1">
    <property type="nucleotide sequence ID" value="NZ_CP101809.1"/>
</dbReference>
<evidence type="ECO:0000256" key="2">
    <source>
        <dbReference type="ARBA" id="ARBA00022679"/>
    </source>
</evidence>
<dbReference type="CDD" id="cd07431">
    <property type="entry name" value="PHP_PolIIIA"/>
    <property type="match status" value="1"/>
</dbReference>
<dbReference type="Gene3D" id="3.20.20.140">
    <property type="entry name" value="Metal-dependent hydrolases"/>
    <property type="match status" value="1"/>
</dbReference>
<dbReference type="Gene3D" id="1.10.150.870">
    <property type="match status" value="1"/>
</dbReference>
<evidence type="ECO:0000256" key="3">
    <source>
        <dbReference type="ARBA" id="ARBA00022695"/>
    </source>
</evidence>
<sequence length="989" mass="113792">MKNHQYLPQIYNQTVYTLLQATLKIDDLIAHAKKHNHKTVVITDFKHMFGYVEFYKKAIANNLKPVFGLSLIYKQQAELVLLAKNKNGFNNLVKISSFITTQPTDTQTSAAEAHLDRTLFEDLIVIVYQGIFDLDLSDVYYFETNDPAKAIYLRKNLFQEEADYEIFCALNAIKDNKQLTDVIADNNHFRSNYLNQPDPVELTDPGVKNLFWILEQCTDYDLSNETEIIDFPTVNGVDPNDKLRSLAKLGLQKLVETQKINVKLLKQYSDRLIYELNVISKMNFANYFLIVQDYITWAKRNGIFVGPGRGSVAGSLVAYVIGITMVDPLVYDLYFERFLNPARANMPDIDIDFMDSRREEVINYIYEKYSADHVAQIVIFQTIKARSVIRDVGRILGIELSIVDKIAKNIPTVHNENLELAIQENPQLAKFEQTYPQLFAIARKIIGIPRQVGIHPAGLVLSKQKLGQVFPVTKNNANLIITQFSMDYLEDMGLLKMDLLGLRNLTLISEVFKLIYQHQNKTISTEDIKLNDPLVFSHLATGDTTGIFQLESAGMTDLTRKFKPRNIEDISLISALYRPGPQKHIPYYLKCRFNEMKPNSLHDSLKDIIDPTYGVIVYQEQLIAVVVRVTNLSLAAADIFRRAVSKKEREKFASLYNDFVAKGLENNYSEADLVKIWDCICEFANYSFNHSHSISYAIISYWLVWLRTYYPLEFYCVLLSTTGNLAVYINKIRALGFVVNQPSINYSEADFTIHQNQIYFGLGTIKGLGKEAIKKLLKVRQFRKNKKYTDLTECLLILYKNGIKNNLLKIMNHAGCFDELFSFEQLNRLYVDELIEKMSKPAFVLMLENNLLEPPIFPEWTPELTEQYRKYQTELLGFDFSVVRSSNPLKAQLGLETTVQTIPQQTAGLTDYLVTIETIRETKTKFNHPMLWVKVSDETGTSRDYPYFGKNLALFMELHKSKQPCVVVFESNRGQIRIKDIKIINEQQQ</sequence>
<protein>
    <recommendedName>
        <fullName evidence="1">DNA-directed DNA polymerase</fullName>
        <ecNumber evidence="1">2.7.7.7</ecNumber>
    </recommendedName>
</protein>
<dbReference type="Gene3D" id="1.10.10.1600">
    <property type="entry name" value="Bacterial DNA polymerase III alpha subunit, thumb domain"/>
    <property type="match status" value="1"/>
</dbReference>